<reference evidence="2" key="2">
    <citation type="submission" date="2015-01" db="EMBL/GenBank/DDBJ databases">
        <title>Evolutionary Origins and Diversification of the Mycorrhizal Mutualists.</title>
        <authorList>
            <consortium name="DOE Joint Genome Institute"/>
            <consortium name="Mycorrhizal Genomics Consortium"/>
            <person name="Kohler A."/>
            <person name="Kuo A."/>
            <person name="Nagy L.G."/>
            <person name="Floudas D."/>
            <person name="Copeland A."/>
            <person name="Barry K.W."/>
            <person name="Cichocki N."/>
            <person name="Veneault-Fourrey C."/>
            <person name="LaButti K."/>
            <person name="Lindquist E.A."/>
            <person name="Lipzen A."/>
            <person name="Lundell T."/>
            <person name="Morin E."/>
            <person name="Murat C."/>
            <person name="Riley R."/>
            <person name="Ohm R."/>
            <person name="Sun H."/>
            <person name="Tunlid A."/>
            <person name="Henrissat B."/>
            <person name="Grigoriev I.V."/>
            <person name="Hibbett D.S."/>
            <person name="Martin F."/>
        </authorList>
    </citation>
    <scope>NUCLEOTIDE SEQUENCE [LARGE SCALE GENOMIC DNA]</scope>
    <source>
        <strain evidence="2">441</strain>
    </source>
</reference>
<evidence type="ECO:0000313" key="1">
    <source>
        <dbReference type="EMBL" id="KIK20709.1"/>
    </source>
</evidence>
<keyword evidence="2" id="KW-1185">Reference proteome</keyword>
<dbReference type="OrthoDB" id="3197409at2759"/>
<dbReference type="HOGENOM" id="CLU_110827_0_0_1"/>
<dbReference type="STRING" id="765257.A0A0C9Z399"/>
<sequence>MSSTVSTSDTSVASWIQSNLTTLFQSTGAAGNAQAESSFDRIFAPNCEIRRNHEPLDLSTLKGDVTSQAAGSQGADVKWEQVVSTNDDRPDDASIVAGAFTVTRVMPFRIRASLAQRIVYVQFSAKVEAQRGGVDDGRRIISFYYTAVDRTPPIHFSIPHVAKVEKQD</sequence>
<evidence type="ECO:0000313" key="2">
    <source>
        <dbReference type="Proteomes" id="UP000054018"/>
    </source>
</evidence>
<dbReference type="EMBL" id="KN833760">
    <property type="protein sequence ID" value="KIK20709.1"/>
    <property type="molecule type" value="Genomic_DNA"/>
</dbReference>
<gene>
    <name evidence="1" type="ORF">PISMIDRAFT_682111</name>
</gene>
<dbReference type="AlphaFoldDB" id="A0A0C9Z399"/>
<protein>
    <submittedName>
        <fullName evidence="1">Uncharacterized protein</fullName>
    </submittedName>
</protein>
<organism evidence="1 2">
    <name type="scientific">Pisolithus microcarpus 441</name>
    <dbReference type="NCBI Taxonomy" id="765257"/>
    <lineage>
        <taxon>Eukaryota</taxon>
        <taxon>Fungi</taxon>
        <taxon>Dikarya</taxon>
        <taxon>Basidiomycota</taxon>
        <taxon>Agaricomycotina</taxon>
        <taxon>Agaricomycetes</taxon>
        <taxon>Agaricomycetidae</taxon>
        <taxon>Boletales</taxon>
        <taxon>Sclerodermatineae</taxon>
        <taxon>Pisolithaceae</taxon>
        <taxon>Pisolithus</taxon>
    </lineage>
</organism>
<dbReference type="Proteomes" id="UP000054018">
    <property type="component" value="Unassembled WGS sequence"/>
</dbReference>
<name>A0A0C9Z399_9AGAM</name>
<proteinExistence type="predicted"/>
<accession>A0A0C9Z399</accession>
<reference evidence="1 2" key="1">
    <citation type="submission" date="2014-04" db="EMBL/GenBank/DDBJ databases">
        <authorList>
            <consortium name="DOE Joint Genome Institute"/>
            <person name="Kuo A."/>
            <person name="Kohler A."/>
            <person name="Costa M.D."/>
            <person name="Nagy L.G."/>
            <person name="Floudas D."/>
            <person name="Copeland A."/>
            <person name="Barry K.W."/>
            <person name="Cichocki N."/>
            <person name="Veneault-Fourrey C."/>
            <person name="LaButti K."/>
            <person name="Lindquist E.A."/>
            <person name="Lipzen A."/>
            <person name="Lundell T."/>
            <person name="Morin E."/>
            <person name="Murat C."/>
            <person name="Sun H."/>
            <person name="Tunlid A."/>
            <person name="Henrissat B."/>
            <person name="Grigoriev I.V."/>
            <person name="Hibbett D.S."/>
            <person name="Martin F."/>
            <person name="Nordberg H.P."/>
            <person name="Cantor M.N."/>
            <person name="Hua S.X."/>
        </authorList>
    </citation>
    <scope>NUCLEOTIDE SEQUENCE [LARGE SCALE GENOMIC DNA]</scope>
    <source>
        <strain evidence="1 2">441</strain>
    </source>
</reference>